<dbReference type="OrthoDB" id="6436399at2759"/>
<dbReference type="EMBL" id="BGPR01127181">
    <property type="protein sequence ID" value="GBN36620.1"/>
    <property type="molecule type" value="Genomic_DNA"/>
</dbReference>
<protein>
    <submittedName>
        <fullName evidence="1">Uncharacterized protein</fullName>
    </submittedName>
</protein>
<dbReference type="EMBL" id="BGPR01127176">
    <property type="protein sequence ID" value="GBN36604.1"/>
    <property type="molecule type" value="Genomic_DNA"/>
</dbReference>
<accession>A0A4Y2ND11</accession>
<comment type="caution">
    <text evidence="1">The sequence shown here is derived from an EMBL/GenBank/DDBJ whole genome shotgun (WGS) entry which is preliminary data.</text>
</comment>
<evidence type="ECO:0000313" key="1">
    <source>
        <dbReference type="EMBL" id="GBN36604.1"/>
    </source>
</evidence>
<organism evidence="1 3">
    <name type="scientific">Araneus ventricosus</name>
    <name type="common">Orbweaver spider</name>
    <name type="synonym">Epeira ventricosa</name>
    <dbReference type="NCBI Taxonomy" id="182803"/>
    <lineage>
        <taxon>Eukaryota</taxon>
        <taxon>Metazoa</taxon>
        <taxon>Ecdysozoa</taxon>
        <taxon>Arthropoda</taxon>
        <taxon>Chelicerata</taxon>
        <taxon>Arachnida</taxon>
        <taxon>Araneae</taxon>
        <taxon>Araneomorphae</taxon>
        <taxon>Entelegynae</taxon>
        <taxon>Araneoidea</taxon>
        <taxon>Araneidae</taxon>
        <taxon>Araneus</taxon>
    </lineage>
</organism>
<name>A0A4Y2ND11_ARAVE</name>
<evidence type="ECO:0000313" key="2">
    <source>
        <dbReference type="EMBL" id="GBN36620.1"/>
    </source>
</evidence>
<reference evidence="1 3" key="1">
    <citation type="journal article" date="2019" name="Sci. Rep.">
        <title>Orb-weaving spider Araneus ventricosus genome elucidates the spidroin gene catalogue.</title>
        <authorList>
            <person name="Kono N."/>
            <person name="Nakamura H."/>
            <person name="Ohtoshi R."/>
            <person name="Moran D.A.P."/>
            <person name="Shinohara A."/>
            <person name="Yoshida Y."/>
            <person name="Fujiwara M."/>
            <person name="Mori M."/>
            <person name="Tomita M."/>
            <person name="Arakawa K."/>
        </authorList>
    </citation>
    <scope>NUCLEOTIDE SEQUENCE [LARGE SCALE GENOMIC DNA]</scope>
</reference>
<dbReference type="Proteomes" id="UP000499080">
    <property type="component" value="Unassembled WGS sequence"/>
</dbReference>
<keyword evidence="3" id="KW-1185">Reference proteome</keyword>
<evidence type="ECO:0000313" key="3">
    <source>
        <dbReference type="Proteomes" id="UP000499080"/>
    </source>
</evidence>
<dbReference type="AlphaFoldDB" id="A0A4Y2ND11"/>
<sequence>MEYLLFHDIITLESLLTIVLPSLKELNEKEDEVPSAVKVKSKKITLIIEKLNTICQQRQLKQPTETVISCSS</sequence>
<proteinExistence type="predicted"/>
<gene>
    <name evidence="1" type="ORF">AVEN_47788_1</name>
    <name evidence="2" type="ORF">AVEN_90375_1</name>
</gene>